<dbReference type="InterPro" id="IPR029058">
    <property type="entry name" value="AB_hydrolase_fold"/>
</dbReference>
<protein>
    <submittedName>
        <fullName evidence="3">Alpha/Beta hydrolase protein</fullName>
    </submittedName>
</protein>
<feature type="region of interest" description="Disordered" evidence="1">
    <location>
        <begin position="416"/>
        <end position="541"/>
    </location>
</feature>
<keyword evidence="4" id="KW-1185">Reference proteome</keyword>
<dbReference type="GO" id="GO:0004806">
    <property type="term" value="F:triacylglycerol lipase activity"/>
    <property type="evidence" value="ECO:0007669"/>
    <property type="project" value="TreeGrafter"/>
</dbReference>
<feature type="compositionally biased region" description="Low complexity" evidence="1">
    <location>
        <begin position="734"/>
        <end position="769"/>
    </location>
</feature>
<feature type="region of interest" description="Disordered" evidence="1">
    <location>
        <begin position="707"/>
        <end position="772"/>
    </location>
</feature>
<dbReference type="InterPro" id="IPR013094">
    <property type="entry name" value="AB_hydrolase_3"/>
</dbReference>
<evidence type="ECO:0000259" key="2">
    <source>
        <dbReference type="Pfam" id="PF07859"/>
    </source>
</evidence>
<dbReference type="GO" id="GO:0005829">
    <property type="term" value="C:cytosol"/>
    <property type="evidence" value="ECO:0007669"/>
    <property type="project" value="TreeGrafter"/>
</dbReference>
<evidence type="ECO:0000313" key="4">
    <source>
        <dbReference type="Proteomes" id="UP000736335"/>
    </source>
</evidence>
<comment type="caution">
    <text evidence="3">The sequence shown here is derived from an EMBL/GenBank/DDBJ whole genome shotgun (WGS) entry which is preliminary data.</text>
</comment>
<name>A0A9P6HRF9_9AGAM</name>
<evidence type="ECO:0000313" key="3">
    <source>
        <dbReference type="EMBL" id="KAF9793363.1"/>
    </source>
</evidence>
<dbReference type="AlphaFoldDB" id="A0A9P6HRF9"/>
<evidence type="ECO:0000256" key="1">
    <source>
        <dbReference type="SAM" id="MobiDB-lite"/>
    </source>
</evidence>
<gene>
    <name evidence="3" type="ORF">BJ322DRAFT_1034212</name>
</gene>
<dbReference type="Gene3D" id="3.40.50.1820">
    <property type="entry name" value="alpha/beta hydrolase"/>
    <property type="match status" value="2"/>
</dbReference>
<dbReference type="PANTHER" id="PTHR23025">
    <property type="entry name" value="TRIACYLGLYCEROL LIPASE"/>
    <property type="match status" value="1"/>
</dbReference>
<proteinExistence type="predicted"/>
<dbReference type="Pfam" id="PF07859">
    <property type="entry name" value="Abhydrolase_3"/>
    <property type="match status" value="2"/>
</dbReference>
<reference evidence="3" key="1">
    <citation type="journal article" date="2020" name="Nat. Commun.">
        <title>Large-scale genome sequencing of mycorrhizal fungi provides insights into the early evolution of symbiotic traits.</title>
        <authorList>
            <person name="Miyauchi S."/>
            <person name="Kiss E."/>
            <person name="Kuo A."/>
            <person name="Drula E."/>
            <person name="Kohler A."/>
            <person name="Sanchez-Garcia M."/>
            <person name="Morin E."/>
            <person name="Andreopoulos B."/>
            <person name="Barry K.W."/>
            <person name="Bonito G."/>
            <person name="Buee M."/>
            <person name="Carver A."/>
            <person name="Chen C."/>
            <person name="Cichocki N."/>
            <person name="Clum A."/>
            <person name="Culley D."/>
            <person name="Crous P.W."/>
            <person name="Fauchery L."/>
            <person name="Girlanda M."/>
            <person name="Hayes R.D."/>
            <person name="Keri Z."/>
            <person name="LaButti K."/>
            <person name="Lipzen A."/>
            <person name="Lombard V."/>
            <person name="Magnuson J."/>
            <person name="Maillard F."/>
            <person name="Murat C."/>
            <person name="Nolan M."/>
            <person name="Ohm R.A."/>
            <person name="Pangilinan J."/>
            <person name="Pereira M.F."/>
            <person name="Perotto S."/>
            <person name="Peter M."/>
            <person name="Pfister S."/>
            <person name="Riley R."/>
            <person name="Sitrit Y."/>
            <person name="Stielow J.B."/>
            <person name="Szollosi G."/>
            <person name="Zifcakova L."/>
            <person name="Stursova M."/>
            <person name="Spatafora J.W."/>
            <person name="Tedersoo L."/>
            <person name="Vaario L.M."/>
            <person name="Yamada A."/>
            <person name="Yan M."/>
            <person name="Wang P."/>
            <person name="Xu J."/>
            <person name="Bruns T."/>
            <person name="Baldrian P."/>
            <person name="Vilgalys R."/>
            <person name="Dunand C."/>
            <person name="Henrissat B."/>
            <person name="Grigoriev I.V."/>
            <person name="Hibbett D."/>
            <person name="Nagy L.G."/>
            <person name="Martin F.M."/>
        </authorList>
    </citation>
    <scope>NUCLEOTIDE SEQUENCE</scope>
    <source>
        <strain evidence="3">UH-Tt-Lm1</strain>
    </source>
</reference>
<feature type="compositionally biased region" description="Basic and acidic residues" evidence="1">
    <location>
        <begin position="474"/>
        <end position="487"/>
    </location>
</feature>
<dbReference type="Proteomes" id="UP000736335">
    <property type="component" value="Unassembled WGS sequence"/>
</dbReference>
<feature type="domain" description="Alpha/beta hydrolase fold-3" evidence="2">
    <location>
        <begin position="554"/>
        <end position="628"/>
    </location>
</feature>
<accession>A0A9P6HRF9</accession>
<dbReference type="GO" id="GO:0004771">
    <property type="term" value="F:sterol ester esterase activity"/>
    <property type="evidence" value="ECO:0007669"/>
    <property type="project" value="TreeGrafter"/>
</dbReference>
<organism evidence="3 4">
    <name type="scientific">Thelephora terrestris</name>
    <dbReference type="NCBI Taxonomy" id="56493"/>
    <lineage>
        <taxon>Eukaryota</taxon>
        <taxon>Fungi</taxon>
        <taxon>Dikarya</taxon>
        <taxon>Basidiomycota</taxon>
        <taxon>Agaricomycotina</taxon>
        <taxon>Agaricomycetes</taxon>
        <taxon>Thelephorales</taxon>
        <taxon>Thelephoraceae</taxon>
        <taxon>Thelephora</taxon>
    </lineage>
</organism>
<dbReference type="EMBL" id="WIUZ02000001">
    <property type="protein sequence ID" value="KAF9793363.1"/>
    <property type="molecule type" value="Genomic_DNA"/>
</dbReference>
<dbReference type="PANTHER" id="PTHR23025:SF3">
    <property type="entry name" value="HORMONE-SENSITIVE LIPASE"/>
    <property type="match status" value="1"/>
</dbReference>
<keyword evidence="3" id="KW-0378">Hydrolase</keyword>
<dbReference type="OrthoDB" id="5570009at2759"/>
<sequence length="785" mass="87684">MIDHILGRPSPHWKRTQVLFVLLFWIWRLLYGRELPPRLLWLRKMNRALVRFSPWQIVVGTLTAIYTSRNIDKLLGLGAPEPLADLYSPSYYRAIWIATGLDAGFATAMAIRPKWLQDICAILFSAYYIIYANEADEKVRRYRAAPTVEFLRTTWEKTSNPYIRLFSWLPKMSIRRVIQIPRPSSSTYTRPVTAHLFFAPHASKLAESTELILDIPGGGFVSMTPEHHEERLCAWAEKTGRPVLSIDYGKAPEHPYPYAVDEVFDTYQVLADTVGAVIGMSGHSLEIIASGDSAGAHILTCVIIKILESKGLNLKLPLAIVLNYPTLDFNFTSWMSKDHLKVLREEDTSGYLSSGGRIDDMRVSEHEDYMHFNTLSMVGSEGREGQRRRSRSLSAGAGMRRNQSWIATLKDFAVGDRSDGQRTPVAEGSNSLRKLRPKRSTPSFGRSNGIVVTATQTLGFTPLEPGSEPNRVSRPLERAKTLPERKMSVTITGHGGNSPPKKLEGDDETNADSPAISHIRFSDTRSDSPFGDQEENTEASVGRGRLTMTSRTGYFQDRIIPPSMMRAMAILYLSNKNPDFSTDYQVSPVMTPSEVLAQFPRVLMQCGEKDPFVDDTIIFAGRLRESKRARLRELCTKMERGECAEVEMDEWARLNAQSEEDWVEVALFPEWSHGYLQMGRLMKEANAVIYDIGVRIGEVFESSKAAGVSQSNHSHKPNIGGDSMASNAGLEADSGIGSPSALSSSNSNSAGSSGNLSASHQQQQQLLKTITERELIRRRRMLAAQ</sequence>
<feature type="domain" description="Alpha/beta hydrolase fold-3" evidence="2">
    <location>
        <begin position="217"/>
        <end position="333"/>
    </location>
</feature>
<dbReference type="SUPFAM" id="SSF53474">
    <property type="entry name" value="alpha/beta-Hydrolases"/>
    <property type="match status" value="1"/>
</dbReference>
<dbReference type="GO" id="GO:0019433">
    <property type="term" value="P:triglyceride catabolic process"/>
    <property type="evidence" value="ECO:0007669"/>
    <property type="project" value="TreeGrafter"/>
</dbReference>
<feature type="region of interest" description="Disordered" evidence="1">
    <location>
        <begin position="379"/>
        <end position="399"/>
    </location>
</feature>
<reference evidence="3" key="2">
    <citation type="submission" date="2020-11" db="EMBL/GenBank/DDBJ databases">
        <authorList>
            <consortium name="DOE Joint Genome Institute"/>
            <person name="Kuo A."/>
            <person name="Miyauchi S."/>
            <person name="Kiss E."/>
            <person name="Drula E."/>
            <person name="Kohler A."/>
            <person name="Sanchez-Garcia M."/>
            <person name="Andreopoulos B."/>
            <person name="Barry K.W."/>
            <person name="Bonito G."/>
            <person name="Buee M."/>
            <person name="Carver A."/>
            <person name="Chen C."/>
            <person name="Cichocki N."/>
            <person name="Clum A."/>
            <person name="Culley D."/>
            <person name="Crous P.W."/>
            <person name="Fauchery L."/>
            <person name="Girlanda M."/>
            <person name="Hayes R."/>
            <person name="Keri Z."/>
            <person name="Labutti K."/>
            <person name="Lipzen A."/>
            <person name="Lombard V."/>
            <person name="Magnuson J."/>
            <person name="Maillard F."/>
            <person name="Morin E."/>
            <person name="Murat C."/>
            <person name="Nolan M."/>
            <person name="Ohm R."/>
            <person name="Pangilinan J."/>
            <person name="Pereira M."/>
            <person name="Perotto S."/>
            <person name="Peter M."/>
            <person name="Riley R."/>
            <person name="Sitrit Y."/>
            <person name="Stielow B."/>
            <person name="Szollosi G."/>
            <person name="Zifcakova L."/>
            <person name="Stursova M."/>
            <person name="Spatafora J.W."/>
            <person name="Tedersoo L."/>
            <person name="Vaario L.-M."/>
            <person name="Yamada A."/>
            <person name="Yan M."/>
            <person name="Wang P."/>
            <person name="Xu J."/>
            <person name="Bruns T."/>
            <person name="Baldrian P."/>
            <person name="Vilgalys R."/>
            <person name="Henrissat B."/>
            <person name="Grigoriev I.V."/>
            <person name="Hibbett D."/>
            <person name="Nagy L.G."/>
            <person name="Martin F.M."/>
        </authorList>
    </citation>
    <scope>NUCLEOTIDE SEQUENCE</scope>
    <source>
        <strain evidence="3">UH-Tt-Lm1</strain>
    </source>
</reference>